<feature type="transmembrane region" description="Helical" evidence="1">
    <location>
        <begin position="21"/>
        <end position="40"/>
    </location>
</feature>
<dbReference type="CDD" id="cd21807">
    <property type="entry name" value="ABC-2_lan_permease_MutE_EpiE-like"/>
    <property type="match status" value="1"/>
</dbReference>
<gene>
    <name evidence="2" type="ORF">E5259_06300</name>
</gene>
<dbReference type="Proteomes" id="UP000515789">
    <property type="component" value="Chromosome"/>
</dbReference>
<dbReference type="NCBIfam" id="TIGR03732">
    <property type="entry name" value="lanti_perm_MutE"/>
    <property type="match status" value="1"/>
</dbReference>
<feature type="transmembrane region" description="Helical" evidence="1">
    <location>
        <begin position="218"/>
        <end position="238"/>
    </location>
</feature>
<dbReference type="AlphaFoldDB" id="A0A7G5MRJ0"/>
<proteinExistence type="predicted"/>
<name>A0A7G5MRJ0_9FIRM</name>
<feature type="transmembrane region" description="Helical" evidence="1">
    <location>
        <begin position="165"/>
        <end position="189"/>
    </location>
</feature>
<reference evidence="2 3" key="1">
    <citation type="submission" date="2019-04" db="EMBL/GenBank/DDBJ databases">
        <authorList>
            <person name="Schori C."/>
            <person name="Ahrens C."/>
        </authorList>
    </citation>
    <scope>NUCLEOTIDE SEQUENCE [LARGE SCALE GENOMIC DNA]</scope>
    <source>
        <strain evidence="2 3">DSM 2950</strain>
    </source>
</reference>
<evidence type="ECO:0000313" key="2">
    <source>
        <dbReference type="EMBL" id="QMW77233.1"/>
    </source>
</evidence>
<dbReference type="InterPro" id="IPR021205">
    <property type="entry name" value="Lanti_perm_SpaE/MutE/EpiE-like"/>
</dbReference>
<evidence type="ECO:0000256" key="1">
    <source>
        <dbReference type="SAM" id="Phobius"/>
    </source>
</evidence>
<feature type="transmembrane region" description="Helical" evidence="1">
    <location>
        <begin position="133"/>
        <end position="153"/>
    </location>
</feature>
<keyword evidence="1" id="KW-1133">Transmembrane helix</keyword>
<keyword evidence="1" id="KW-0472">Membrane</keyword>
<feature type="transmembrane region" description="Helical" evidence="1">
    <location>
        <begin position="52"/>
        <end position="70"/>
    </location>
</feature>
<evidence type="ECO:0000313" key="3">
    <source>
        <dbReference type="Proteomes" id="UP000515789"/>
    </source>
</evidence>
<dbReference type="EMBL" id="CP039126">
    <property type="protein sequence ID" value="QMW77233.1"/>
    <property type="molecule type" value="Genomic_DNA"/>
</dbReference>
<organism evidence="2 3">
    <name type="scientific">Blautia producta</name>
    <dbReference type="NCBI Taxonomy" id="33035"/>
    <lineage>
        <taxon>Bacteria</taxon>
        <taxon>Bacillati</taxon>
        <taxon>Bacillota</taxon>
        <taxon>Clostridia</taxon>
        <taxon>Lachnospirales</taxon>
        <taxon>Lachnospiraceae</taxon>
        <taxon>Blautia</taxon>
    </lineage>
</organism>
<feature type="transmembrane region" description="Helical" evidence="1">
    <location>
        <begin position="105"/>
        <end position="127"/>
    </location>
</feature>
<protein>
    <submittedName>
        <fullName evidence="2">Lantibiotic immunity ABC transporter MutE/EpiE family permease subunit</fullName>
    </submittedName>
</protein>
<accession>A0A7G5MRJ0</accession>
<keyword evidence="1" id="KW-0812">Transmembrane</keyword>
<sequence length="247" mass="27435">MGGTERMRMVRAELLKMRHSTMGKLIWLMPAVAVVLGYLISMAGPYAQQFTYNIWYGTFYPCLIPLLCAMNMRCEIRLHYQTLLTSPEFGAGQWAAKCIAAALRLLLAQVIFWGAVSLLGMIFVTGVPVVRGGAGVLLVWAVSLWQIPFYFMLSSKIGMIPSVILGLLAAFFSFSVVEKGLFFLFPFSIADRLMCPVLHIRPNGLLLEQGDALLDASVFVPGICTGIALLAAVFWITAKWWMRREAV</sequence>